<accession>A0A9J6H2P5</accession>
<feature type="compositionally biased region" description="Basic and acidic residues" evidence="1">
    <location>
        <begin position="168"/>
        <end position="192"/>
    </location>
</feature>
<reference evidence="2 3" key="1">
    <citation type="journal article" date="2020" name="Cell">
        <title>Large-Scale Comparative Analyses of Tick Genomes Elucidate Their Genetic Diversity and Vector Capacities.</title>
        <authorList>
            <consortium name="Tick Genome and Microbiome Consortium (TIGMIC)"/>
            <person name="Jia N."/>
            <person name="Wang J."/>
            <person name="Shi W."/>
            <person name="Du L."/>
            <person name="Sun Y."/>
            <person name="Zhan W."/>
            <person name="Jiang J.F."/>
            <person name="Wang Q."/>
            <person name="Zhang B."/>
            <person name="Ji P."/>
            <person name="Bell-Sakyi L."/>
            <person name="Cui X.M."/>
            <person name="Yuan T.T."/>
            <person name="Jiang B.G."/>
            <person name="Yang W.F."/>
            <person name="Lam T.T."/>
            <person name="Chang Q.C."/>
            <person name="Ding S.J."/>
            <person name="Wang X.J."/>
            <person name="Zhu J.G."/>
            <person name="Ruan X.D."/>
            <person name="Zhao L."/>
            <person name="Wei J.T."/>
            <person name="Ye R.Z."/>
            <person name="Que T.C."/>
            <person name="Du C.H."/>
            <person name="Zhou Y.H."/>
            <person name="Cheng J.X."/>
            <person name="Dai P.F."/>
            <person name="Guo W.B."/>
            <person name="Han X.H."/>
            <person name="Huang E.J."/>
            <person name="Li L.F."/>
            <person name="Wei W."/>
            <person name="Gao Y.C."/>
            <person name="Liu J.Z."/>
            <person name="Shao H.Z."/>
            <person name="Wang X."/>
            <person name="Wang C.C."/>
            <person name="Yang T.C."/>
            <person name="Huo Q.B."/>
            <person name="Li W."/>
            <person name="Chen H.Y."/>
            <person name="Chen S.E."/>
            <person name="Zhou L.G."/>
            <person name="Ni X.B."/>
            <person name="Tian J.H."/>
            <person name="Sheng Y."/>
            <person name="Liu T."/>
            <person name="Pan Y.S."/>
            <person name="Xia L.Y."/>
            <person name="Li J."/>
            <person name="Zhao F."/>
            <person name="Cao W.C."/>
        </authorList>
    </citation>
    <scope>NUCLEOTIDE SEQUENCE [LARGE SCALE GENOMIC DNA]</scope>
    <source>
        <strain evidence="2">HaeL-2018</strain>
    </source>
</reference>
<evidence type="ECO:0000256" key="1">
    <source>
        <dbReference type="SAM" id="MobiDB-lite"/>
    </source>
</evidence>
<dbReference type="AlphaFoldDB" id="A0A9J6H2P5"/>
<evidence type="ECO:0000313" key="2">
    <source>
        <dbReference type="EMBL" id="KAH9381273.1"/>
    </source>
</evidence>
<gene>
    <name evidence="2" type="ORF">HPB48_003254</name>
</gene>
<evidence type="ECO:0000313" key="3">
    <source>
        <dbReference type="Proteomes" id="UP000821853"/>
    </source>
</evidence>
<feature type="region of interest" description="Disordered" evidence="1">
    <location>
        <begin position="135"/>
        <end position="201"/>
    </location>
</feature>
<dbReference type="Proteomes" id="UP000821853">
    <property type="component" value="Chromosome 9"/>
</dbReference>
<name>A0A9J6H2P5_HAELO</name>
<organism evidence="2 3">
    <name type="scientific">Haemaphysalis longicornis</name>
    <name type="common">Bush tick</name>
    <dbReference type="NCBI Taxonomy" id="44386"/>
    <lineage>
        <taxon>Eukaryota</taxon>
        <taxon>Metazoa</taxon>
        <taxon>Ecdysozoa</taxon>
        <taxon>Arthropoda</taxon>
        <taxon>Chelicerata</taxon>
        <taxon>Arachnida</taxon>
        <taxon>Acari</taxon>
        <taxon>Parasitiformes</taxon>
        <taxon>Ixodida</taxon>
        <taxon>Ixodoidea</taxon>
        <taxon>Ixodidae</taxon>
        <taxon>Haemaphysalinae</taxon>
        <taxon>Haemaphysalis</taxon>
    </lineage>
</organism>
<comment type="caution">
    <text evidence="2">The sequence shown here is derived from an EMBL/GenBank/DDBJ whole genome shotgun (WGS) entry which is preliminary data.</text>
</comment>
<proteinExistence type="predicted"/>
<dbReference type="VEuPathDB" id="VectorBase:HLOH_044268"/>
<sequence length="201" mass="22840">MGPLAALRRFPLDDRIPCRAAWDVLVLFHLSSGEPPSTHDWHDTYRARYTTAVIDAYGVTKTAASIKCHRKEKTEEVAVAVTLVDRDCSTVVSDSRQDIRSYATEEVSPTVTRILERADLRFKERLLWFPAQEGNVSDKHESRNESAQRNGARTFSPSRRQRGRRRKTLVEPEGHKGHLQRDHEGVPTDLKEATPAQRRAG</sequence>
<feature type="compositionally biased region" description="Basic and acidic residues" evidence="1">
    <location>
        <begin position="136"/>
        <end position="146"/>
    </location>
</feature>
<protein>
    <submittedName>
        <fullName evidence="2">Uncharacterized protein</fullName>
    </submittedName>
</protein>
<feature type="compositionally biased region" description="Polar residues" evidence="1">
    <location>
        <begin position="147"/>
        <end position="158"/>
    </location>
</feature>
<keyword evidence="3" id="KW-1185">Reference proteome</keyword>
<dbReference type="EMBL" id="JABSTR010000011">
    <property type="protein sequence ID" value="KAH9381273.1"/>
    <property type="molecule type" value="Genomic_DNA"/>
</dbReference>